<name>A0A5J4WA96_9EUKA</name>
<accession>A0A5J4WA96</accession>
<evidence type="ECO:0000313" key="8">
    <source>
        <dbReference type="EMBL" id="KAA6391854.1"/>
    </source>
</evidence>
<evidence type="ECO:0000256" key="1">
    <source>
        <dbReference type="ARBA" id="ARBA00022679"/>
    </source>
</evidence>
<dbReference type="Pfam" id="PF17917">
    <property type="entry name" value="RT_RNaseH"/>
    <property type="match status" value="1"/>
</dbReference>
<dbReference type="InterPro" id="IPR002156">
    <property type="entry name" value="RNaseH_domain"/>
</dbReference>
<reference evidence="8 9" key="1">
    <citation type="submission" date="2019-03" db="EMBL/GenBank/DDBJ databases">
        <title>Single cell metagenomics reveals metabolic interactions within the superorganism composed of flagellate Streblomastix strix and complex community of Bacteroidetes bacteria on its surface.</title>
        <authorList>
            <person name="Treitli S.C."/>
            <person name="Kolisko M."/>
            <person name="Husnik F."/>
            <person name="Keeling P."/>
            <person name="Hampl V."/>
        </authorList>
    </citation>
    <scope>NUCLEOTIDE SEQUENCE [LARGE SCALE GENOMIC DNA]</scope>
    <source>
        <strain evidence="8">ST1C</strain>
    </source>
</reference>
<evidence type="ECO:0000256" key="2">
    <source>
        <dbReference type="ARBA" id="ARBA00022695"/>
    </source>
</evidence>
<evidence type="ECO:0000256" key="5">
    <source>
        <dbReference type="ARBA" id="ARBA00022801"/>
    </source>
</evidence>
<organism evidence="8 9">
    <name type="scientific">Streblomastix strix</name>
    <dbReference type="NCBI Taxonomy" id="222440"/>
    <lineage>
        <taxon>Eukaryota</taxon>
        <taxon>Metamonada</taxon>
        <taxon>Preaxostyla</taxon>
        <taxon>Oxymonadida</taxon>
        <taxon>Streblomastigidae</taxon>
        <taxon>Streblomastix</taxon>
    </lineage>
</organism>
<dbReference type="GO" id="GO:0003964">
    <property type="term" value="F:RNA-directed DNA polymerase activity"/>
    <property type="evidence" value="ECO:0007669"/>
    <property type="project" value="UniProtKB-KW"/>
</dbReference>
<dbReference type="Gene3D" id="3.30.420.10">
    <property type="entry name" value="Ribonuclease H-like superfamily/Ribonuclease H"/>
    <property type="match status" value="1"/>
</dbReference>
<sequence>MVTATVTIDASKTGWGAALNMNQQEILASVIWKKPLRLRSSNQREARAILHAMRRFRKRLKKADQPNILTDNQIAVMNIKRKAAASTLAQTVRKILKEVQKMGIVLNANHVKGIDNRKADALSRLELAGDYEIRIKYLNIVLLSQDPKLEADMFATKYNKKCAIYYAPTSDEEAAGVGDLQAD</sequence>
<keyword evidence="3" id="KW-0540">Nuclease</keyword>
<keyword evidence="5" id="KW-0378">Hydrolase</keyword>
<keyword evidence="1" id="KW-0808">Transferase</keyword>
<evidence type="ECO:0000313" key="9">
    <source>
        <dbReference type="Proteomes" id="UP000324800"/>
    </source>
</evidence>
<dbReference type="PANTHER" id="PTHR33050:SF7">
    <property type="entry name" value="RIBONUCLEASE H"/>
    <property type="match status" value="1"/>
</dbReference>
<evidence type="ECO:0000256" key="4">
    <source>
        <dbReference type="ARBA" id="ARBA00022759"/>
    </source>
</evidence>
<feature type="domain" description="RNase H type-1" evidence="7">
    <location>
        <begin position="1"/>
        <end position="128"/>
    </location>
</feature>
<dbReference type="GO" id="GO:0004523">
    <property type="term" value="F:RNA-DNA hybrid ribonuclease activity"/>
    <property type="evidence" value="ECO:0007669"/>
    <property type="project" value="InterPro"/>
</dbReference>
<dbReference type="PANTHER" id="PTHR33050">
    <property type="entry name" value="REVERSE TRANSCRIPTASE DOMAIN-CONTAINING PROTEIN"/>
    <property type="match status" value="1"/>
</dbReference>
<dbReference type="EMBL" id="SNRW01002739">
    <property type="protein sequence ID" value="KAA6391854.1"/>
    <property type="molecule type" value="Genomic_DNA"/>
</dbReference>
<dbReference type="AlphaFoldDB" id="A0A5J4WA96"/>
<dbReference type="GO" id="GO:0003676">
    <property type="term" value="F:nucleic acid binding"/>
    <property type="evidence" value="ECO:0007669"/>
    <property type="project" value="InterPro"/>
</dbReference>
<evidence type="ECO:0000256" key="6">
    <source>
        <dbReference type="ARBA" id="ARBA00022918"/>
    </source>
</evidence>
<keyword evidence="4" id="KW-0255">Endonuclease</keyword>
<dbReference type="CDD" id="cd09275">
    <property type="entry name" value="RNase_HI_RT_DIRS1"/>
    <property type="match status" value="1"/>
</dbReference>
<keyword evidence="2" id="KW-0548">Nucleotidyltransferase</keyword>
<evidence type="ECO:0000256" key="3">
    <source>
        <dbReference type="ARBA" id="ARBA00022722"/>
    </source>
</evidence>
<dbReference type="SUPFAM" id="SSF53098">
    <property type="entry name" value="Ribonuclease H-like"/>
    <property type="match status" value="1"/>
</dbReference>
<dbReference type="Proteomes" id="UP000324800">
    <property type="component" value="Unassembled WGS sequence"/>
</dbReference>
<dbReference type="InterPro" id="IPR052055">
    <property type="entry name" value="Hepadnavirus_pol/RT"/>
</dbReference>
<dbReference type="InterPro" id="IPR036397">
    <property type="entry name" value="RNaseH_sf"/>
</dbReference>
<evidence type="ECO:0000259" key="7">
    <source>
        <dbReference type="PROSITE" id="PS50879"/>
    </source>
</evidence>
<proteinExistence type="predicted"/>
<keyword evidence="6" id="KW-0695">RNA-directed DNA polymerase</keyword>
<comment type="caution">
    <text evidence="8">The sequence shown here is derived from an EMBL/GenBank/DDBJ whole genome shotgun (WGS) entry which is preliminary data.</text>
</comment>
<dbReference type="PROSITE" id="PS50879">
    <property type="entry name" value="RNASE_H_1"/>
    <property type="match status" value="1"/>
</dbReference>
<dbReference type="InterPro" id="IPR041373">
    <property type="entry name" value="RT_RNaseH"/>
</dbReference>
<dbReference type="InterPro" id="IPR012337">
    <property type="entry name" value="RNaseH-like_sf"/>
</dbReference>
<protein>
    <recommendedName>
        <fullName evidence="7">RNase H type-1 domain-containing protein</fullName>
    </recommendedName>
</protein>
<gene>
    <name evidence="8" type="ORF">EZS28_012619</name>
</gene>